<accession>A0ABT0ZV31</accession>
<dbReference type="InterPro" id="IPR050789">
    <property type="entry name" value="Diverse_Enzym_Activities"/>
</dbReference>
<dbReference type="InterPro" id="IPR012338">
    <property type="entry name" value="Beta-lactam/transpept-like"/>
</dbReference>
<gene>
    <name evidence="2" type="ORF">KDL28_05930</name>
</gene>
<dbReference type="SUPFAM" id="SSF56601">
    <property type="entry name" value="beta-lactamase/transpeptidase-like"/>
    <property type="match status" value="1"/>
</dbReference>
<proteinExistence type="predicted"/>
<dbReference type="Pfam" id="PF00144">
    <property type="entry name" value="Beta-lactamase"/>
    <property type="match status" value="1"/>
</dbReference>
<dbReference type="Gene3D" id="3.40.710.10">
    <property type="entry name" value="DD-peptidase/beta-lactamase superfamily"/>
    <property type="match status" value="1"/>
</dbReference>
<dbReference type="RefSeq" id="WP_252436204.1">
    <property type="nucleotide sequence ID" value="NZ_JAGSOV010000011.1"/>
</dbReference>
<dbReference type="Proteomes" id="UP001165283">
    <property type="component" value="Unassembled WGS sequence"/>
</dbReference>
<dbReference type="EMBL" id="JAGSOV010000011">
    <property type="protein sequence ID" value="MCO1654591.1"/>
    <property type="molecule type" value="Genomic_DNA"/>
</dbReference>
<evidence type="ECO:0000313" key="2">
    <source>
        <dbReference type="EMBL" id="MCO1654591.1"/>
    </source>
</evidence>
<evidence type="ECO:0000313" key="3">
    <source>
        <dbReference type="Proteomes" id="UP001165283"/>
    </source>
</evidence>
<organism evidence="2 3">
    <name type="scientific">Pseudonocardia humida</name>
    <dbReference type="NCBI Taxonomy" id="2800819"/>
    <lineage>
        <taxon>Bacteria</taxon>
        <taxon>Bacillati</taxon>
        <taxon>Actinomycetota</taxon>
        <taxon>Actinomycetes</taxon>
        <taxon>Pseudonocardiales</taxon>
        <taxon>Pseudonocardiaceae</taxon>
        <taxon>Pseudonocardia</taxon>
    </lineage>
</organism>
<comment type="caution">
    <text evidence="2">The sequence shown here is derived from an EMBL/GenBank/DDBJ whole genome shotgun (WGS) entry which is preliminary data.</text>
</comment>
<evidence type="ECO:0000259" key="1">
    <source>
        <dbReference type="Pfam" id="PF00144"/>
    </source>
</evidence>
<name>A0ABT0ZV31_9PSEU</name>
<dbReference type="InterPro" id="IPR001466">
    <property type="entry name" value="Beta-lactam-related"/>
</dbReference>
<feature type="domain" description="Beta-lactamase-related" evidence="1">
    <location>
        <begin position="55"/>
        <end position="345"/>
    </location>
</feature>
<reference evidence="2" key="1">
    <citation type="submission" date="2021-04" db="EMBL/GenBank/DDBJ databases">
        <title>Pseudonocardia sp. nov., isolated from sandy soil of mangrove forest.</title>
        <authorList>
            <person name="Zan Z."/>
            <person name="Huang R."/>
            <person name="Liu W."/>
        </authorList>
    </citation>
    <scope>NUCLEOTIDE SEQUENCE</scope>
    <source>
        <strain evidence="2">S2-4</strain>
    </source>
</reference>
<dbReference type="PANTHER" id="PTHR43283">
    <property type="entry name" value="BETA-LACTAMASE-RELATED"/>
    <property type="match status" value="1"/>
</dbReference>
<sequence>MTRIDEGTTTAHRRAITRLRSALERIARKHPSLPPPQVLVRTPHWEFEFGDRSRPFHAASSGKLMTATLIATLVERGRFRFDSPIGALLPAADVADLPAVAGVDVGRDVTVDHLLTQTSGLPDFFEPPRGHRTDASAHAASVHRDRRWTPAGLLDEARGLPPVGRPGERFHYSDTNYVLLGRIAEEAAGGPFAELLRAHVFDPSGMERSSTPYDATLIPDDLAELDVAPFWIGRDELSRAHSVSLDWAGGNVVAPPDDFVRFQRALHGGRLISPEHVEHLARPRHRFRRGIHYGAGTMTLRFGEFVPLLLRGLAEPVGHLGFWATHVFHYRELDAHVVLNFHADRRMNTSFAVHTRIARLLAASGRV</sequence>
<keyword evidence="3" id="KW-1185">Reference proteome</keyword>
<protein>
    <submittedName>
        <fullName evidence="2">Beta-lactamase family protein</fullName>
    </submittedName>
</protein>